<sequence length="97" mass="10682">MIGHQHDQVDRGREISRSVVGFGRTDDKGLNVLAGREKRPSWSDGTLVRAARVVLRGRRAMPSCSCNAVVCGLWWRNLDGTAVGCCLPGWYMSSVVH</sequence>
<evidence type="ECO:0000313" key="2">
    <source>
        <dbReference type="Proteomes" id="UP000467841"/>
    </source>
</evidence>
<proteinExistence type="predicted"/>
<gene>
    <name evidence="1" type="ORF">MERR_LOCUS29090</name>
</gene>
<keyword evidence="2" id="KW-1185">Reference proteome</keyword>
<comment type="caution">
    <text evidence="1">The sequence shown here is derived from an EMBL/GenBank/DDBJ whole genome shotgun (WGS) entry which is preliminary data.</text>
</comment>
<dbReference type="EMBL" id="CACVBM020001254">
    <property type="protein sequence ID" value="CAA7041855.1"/>
    <property type="molecule type" value="Genomic_DNA"/>
</dbReference>
<dbReference type="AlphaFoldDB" id="A0A6D2JXI0"/>
<reference evidence="1" key="1">
    <citation type="submission" date="2020-01" db="EMBL/GenBank/DDBJ databases">
        <authorList>
            <person name="Mishra B."/>
        </authorList>
    </citation>
    <scope>NUCLEOTIDE SEQUENCE [LARGE SCALE GENOMIC DNA]</scope>
</reference>
<name>A0A6D2JXI0_9BRAS</name>
<accession>A0A6D2JXI0</accession>
<dbReference type="Proteomes" id="UP000467841">
    <property type="component" value="Unassembled WGS sequence"/>
</dbReference>
<protein>
    <submittedName>
        <fullName evidence="1">Uncharacterized protein</fullName>
    </submittedName>
</protein>
<organism evidence="1 2">
    <name type="scientific">Microthlaspi erraticum</name>
    <dbReference type="NCBI Taxonomy" id="1685480"/>
    <lineage>
        <taxon>Eukaryota</taxon>
        <taxon>Viridiplantae</taxon>
        <taxon>Streptophyta</taxon>
        <taxon>Embryophyta</taxon>
        <taxon>Tracheophyta</taxon>
        <taxon>Spermatophyta</taxon>
        <taxon>Magnoliopsida</taxon>
        <taxon>eudicotyledons</taxon>
        <taxon>Gunneridae</taxon>
        <taxon>Pentapetalae</taxon>
        <taxon>rosids</taxon>
        <taxon>malvids</taxon>
        <taxon>Brassicales</taxon>
        <taxon>Brassicaceae</taxon>
        <taxon>Coluteocarpeae</taxon>
        <taxon>Microthlaspi</taxon>
    </lineage>
</organism>
<evidence type="ECO:0000313" key="1">
    <source>
        <dbReference type="EMBL" id="CAA7041855.1"/>
    </source>
</evidence>